<dbReference type="Pfam" id="PF13645">
    <property type="entry name" value="YkuD_2"/>
    <property type="match status" value="1"/>
</dbReference>
<accession>A0ABU9DZL2</accession>
<dbReference type="PANTHER" id="PTHR38477:SF1">
    <property type="entry name" value="MUREIN L,D-TRANSPEPTIDASE CATALYTIC DOMAIN FAMILY PROTEIN"/>
    <property type="match status" value="1"/>
</dbReference>
<evidence type="ECO:0000313" key="1">
    <source>
        <dbReference type="EMBL" id="MEK8179195.1"/>
    </source>
</evidence>
<dbReference type="EMBL" id="JBBPCB010000001">
    <property type="protein sequence ID" value="MEK8179195.1"/>
    <property type="molecule type" value="Genomic_DNA"/>
</dbReference>
<dbReference type="Proteomes" id="UP001491349">
    <property type="component" value="Unassembled WGS sequence"/>
</dbReference>
<keyword evidence="2" id="KW-1185">Reference proteome</keyword>
<comment type="caution">
    <text evidence="1">The sequence shown here is derived from an EMBL/GenBank/DDBJ whole genome shotgun (WGS) entry which is preliminary data.</text>
</comment>
<dbReference type="InterPro" id="IPR032676">
    <property type="entry name" value="YkuD_2"/>
</dbReference>
<evidence type="ECO:0000313" key="2">
    <source>
        <dbReference type="Proteomes" id="UP001491349"/>
    </source>
</evidence>
<dbReference type="RefSeq" id="WP_246448709.1">
    <property type="nucleotide sequence ID" value="NZ_JACTAB010000001.1"/>
</dbReference>
<proteinExistence type="predicted"/>
<organism evidence="1 2">
    <name type="scientific">Flavobacterium buctense</name>
    <dbReference type="NCBI Taxonomy" id="1648146"/>
    <lineage>
        <taxon>Bacteria</taxon>
        <taxon>Pseudomonadati</taxon>
        <taxon>Bacteroidota</taxon>
        <taxon>Flavobacteriia</taxon>
        <taxon>Flavobacteriales</taxon>
        <taxon>Flavobacteriaceae</taxon>
        <taxon>Flavobacterium</taxon>
    </lineage>
</organism>
<dbReference type="PANTHER" id="PTHR38477">
    <property type="entry name" value="HYPOTHETICAL EXPORTED PROTEIN"/>
    <property type="match status" value="1"/>
</dbReference>
<reference evidence="1 2" key="1">
    <citation type="submission" date="2024-04" db="EMBL/GenBank/DDBJ databases">
        <title>draft genome sequnece of Flavobacterium buctense JCM 30750.</title>
        <authorList>
            <person name="Kim D.-U."/>
        </authorList>
    </citation>
    <scope>NUCLEOTIDE SEQUENCE [LARGE SCALE GENOMIC DNA]</scope>
    <source>
        <strain evidence="1 2">JCM 30750</strain>
    </source>
</reference>
<sequence length="207" mass="23602">MKKVFLGCFTVMALYFGYRFGLKNNLVLSSSNPVAKDVINQRLKKQVDSIKAFIAKNSAYNNEIAFFIDMKIKSGENRFFVYHLKENKITDQGLVAHGSGSETGQEGQLKFSNVPNSNTTSLGTYSIGNNYYGKFGKAYKLHGLDKTNDKAFERFIVLHYFDKVPYEEQSEPICNSLGCPMVNEKFFSRLEKTVDVSEKKILLKIYY</sequence>
<name>A0ABU9DZL2_9FLAO</name>
<protein>
    <submittedName>
        <fullName evidence="1">Murein L,D-transpeptidase catalytic domain-containing protein</fullName>
    </submittedName>
</protein>
<gene>
    <name evidence="1" type="ORF">WMW71_02470</name>
</gene>